<dbReference type="PROSITE" id="PS00713">
    <property type="entry name" value="NA_DICARBOXYL_SYMP_1"/>
    <property type="match status" value="1"/>
</dbReference>
<dbReference type="PRINTS" id="PR00173">
    <property type="entry name" value="EDTRNSPORT"/>
</dbReference>
<feature type="transmembrane region" description="Helical" evidence="7">
    <location>
        <begin position="42"/>
        <end position="63"/>
    </location>
</feature>
<protein>
    <submittedName>
        <fullName evidence="8">Dicarboxylate/amino acid:cation symporter</fullName>
    </submittedName>
</protein>
<feature type="transmembrane region" description="Helical" evidence="7">
    <location>
        <begin position="212"/>
        <end position="242"/>
    </location>
</feature>
<evidence type="ECO:0000256" key="3">
    <source>
        <dbReference type="ARBA" id="ARBA00022692"/>
    </source>
</evidence>
<dbReference type="SUPFAM" id="SSF118215">
    <property type="entry name" value="Proton glutamate symport protein"/>
    <property type="match status" value="1"/>
</dbReference>
<evidence type="ECO:0000256" key="5">
    <source>
        <dbReference type="ARBA" id="ARBA00022989"/>
    </source>
</evidence>
<dbReference type="Pfam" id="PF00375">
    <property type="entry name" value="SDF"/>
    <property type="match status" value="1"/>
</dbReference>
<feature type="transmembrane region" description="Helical" evidence="7">
    <location>
        <begin position="75"/>
        <end position="96"/>
    </location>
</feature>
<feature type="transmembrane region" description="Helical" evidence="7">
    <location>
        <begin position="150"/>
        <end position="167"/>
    </location>
</feature>
<feature type="transmembrane region" description="Helical" evidence="7">
    <location>
        <begin position="179"/>
        <end position="206"/>
    </location>
</feature>
<accession>A0A2T3JI81</accession>
<dbReference type="PANTHER" id="PTHR42865">
    <property type="entry name" value="PROTON/GLUTAMATE-ASPARTATE SYMPORTER"/>
    <property type="match status" value="1"/>
</dbReference>
<keyword evidence="3 7" id="KW-0812">Transmembrane</keyword>
<feature type="transmembrane region" description="Helical" evidence="7">
    <location>
        <begin position="7"/>
        <end position="30"/>
    </location>
</feature>
<evidence type="ECO:0000256" key="7">
    <source>
        <dbReference type="SAM" id="Phobius"/>
    </source>
</evidence>
<evidence type="ECO:0000256" key="1">
    <source>
        <dbReference type="ARBA" id="ARBA00004141"/>
    </source>
</evidence>
<evidence type="ECO:0000313" key="8">
    <source>
        <dbReference type="EMBL" id="PSU48670.1"/>
    </source>
</evidence>
<comment type="caution">
    <text evidence="8">The sequence shown here is derived from an EMBL/GenBank/DDBJ whole genome shotgun (WGS) entry which is preliminary data.</text>
</comment>
<proteinExistence type="predicted"/>
<evidence type="ECO:0000256" key="6">
    <source>
        <dbReference type="ARBA" id="ARBA00023136"/>
    </source>
</evidence>
<dbReference type="GO" id="GO:0015293">
    <property type="term" value="F:symporter activity"/>
    <property type="evidence" value="ECO:0007669"/>
    <property type="project" value="UniProtKB-KW"/>
</dbReference>
<organism evidence="8 9">
    <name type="scientific">Photobacterium frigidiphilum</name>
    <dbReference type="NCBI Taxonomy" id="264736"/>
    <lineage>
        <taxon>Bacteria</taxon>
        <taxon>Pseudomonadati</taxon>
        <taxon>Pseudomonadota</taxon>
        <taxon>Gammaproteobacteria</taxon>
        <taxon>Vibrionales</taxon>
        <taxon>Vibrionaceae</taxon>
        <taxon>Photobacterium</taxon>
    </lineage>
</organism>
<keyword evidence="6 7" id="KW-0472">Membrane</keyword>
<evidence type="ECO:0000313" key="9">
    <source>
        <dbReference type="Proteomes" id="UP000240987"/>
    </source>
</evidence>
<comment type="subcellular location">
    <subcellularLocation>
        <location evidence="1">Membrane</location>
        <topology evidence="1">Multi-pass membrane protein</topology>
    </subcellularLocation>
</comment>
<feature type="transmembrane region" description="Helical" evidence="7">
    <location>
        <begin position="355"/>
        <end position="376"/>
    </location>
</feature>
<keyword evidence="9" id="KW-1185">Reference proteome</keyword>
<sequence length="413" mass="43398">MLKEKGLLGNIGVQVVIAMIVGTIVGAMMGHSASMFAPLGSIFIHLIKMLVIPLVAVAIISGAAGLGSSHSAGKVGLTTLGFFAFTSAVAVTLALVMGEVFQPGVGIDLTGVEGMFSNAYAEKGDLPSFWATLLGMIPTNVFQSLNEANILQILVFCLFFGVAVSKLEKERRDPLINGVNAIVDAMVWMINVVMKIAPLGVFGLMADAVGTFGFSALMVVFKLFVVYIAAILIYGFIFYPIMIKLFSKTSPIKFLSAMKKPQAVALSTASSMATLPVTMETCEEELGVRNSTASFVLPLGATINMSGNAIYYGLVAIFFAQMFNIDLGMSAYIAIIVTSTLGAVGQAGVPGPSFLVVAVLLSAGIPIEGLPLLFALDRIFDMVRTALNITGDAACAVIVDSYIGDNEEEAVKV</sequence>
<dbReference type="Proteomes" id="UP000240987">
    <property type="component" value="Unassembled WGS sequence"/>
</dbReference>
<keyword evidence="4" id="KW-0769">Symport</keyword>
<dbReference type="PANTHER" id="PTHR42865:SF2">
    <property type="entry name" value="PROTON:GLUTAMATE SYMPORTER DAACS FAMILY"/>
    <property type="match status" value="1"/>
</dbReference>
<dbReference type="OrthoDB" id="9766690at2"/>
<dbReference type="RefSeq" id="WP_107242848.1">
    <property type="nucleotide sequence ID" value="NZ_PYMJ01000009.1"/>
</dbReference>
<dbReference type="AlphaFoldDB" id="A0A2T3JI81"/>
<keyword evidence="5 7" id="KW-1133">Transmembrane helix</keyword>
<dbReference type="InterPro" id="IPR001991">
    <property type="entry name" value="Na-dicarboxylate_symporter"/>
</dbReference>
<dbReference type="Gene3D" id="1.10.3860.10">
    <property type="entry name" value="Sodium:dicarboxylate symporter"/>
    <property type="match status" value="1"/>
</dbReference>
<gene>
    <name evidence="8" type="ORF">C9J12_11510</name>
</gene>
<feature type="transmembrane region" description="Helical" evidence="7">
    <location>
        <begin position="331"/>
        <end position="349"/>
    </location>
</feature>
<evidence type="ECO:0000256" key="2">
    <source>
        <dbReference type="ARBA" id="ARBA00022448"/>
    </source>
</evidence>
<evidence type="ECO:0000256" key="4">
    <source>
        <dbReference type="ARBA" id="ARBA00022847"/>
    </source>
</evidence>
<keyword evidence="2" id="KW-0813">Transport</keyword>
<name>A0A2T3JI81_9GAMM</name>
<dbReference type="GO" id="GO:0005886">
    <property type="term" value="C:plasma membrane"/>
    <property type="evidence" value="ECO:0007669"/>
    <property type="project" value="TreeGrafter"/>
</dbReference>
<dbReference type="GO" id="GO:0006835">
    <property type="term" value="P:dicarboxylic acid transport"/>
    <property type="evidence" value="ECO:0007669"/>
    <property type="project" value="TreeGrafter"/>
</dbReference>
<dbReference type="EMBL" id="PYMJ01000009">
    <property type="protein sequence ID" value="PSU48670.1"/>
    <property type="molecule type" value="Genomic_DNA"/>
</dbReference>
<reference evidence="8 9" key="1">
    <citation type="submission" date="2018-01" db="EMBL/GenBank/DDBJ databases">
        <title>Whole genome sequencing of Histamine producing bacteria.</title>
        <authorList>
            <person name="Butler K."/>
        </authorList>
    </citation>
    <scope>NUCLEOTIDE SEQUENCE [LARGE SCALE GENOMIC DNA]</scope>
    <source>
        <strain evidence="8 9">JCM 12947</strain>
    </source>
</reference>
<dbReference type="InterPro" id="IPR018107">
    <property type="entry name" value="Na-dicarboxylate_symporter_CS"/>
</dbReference>
<dbReference type="InterPro" id="IPR036458">
    <property type="entry name" value="Na:dicarbo_symporter_sf"/>
</dbReference>